<feature type="domain" description="ACT" evidence="5">
    <location>
        <begin position="17"/>
        <end position="99"/>
    </location>
</feature>
<dbReference type="InterPro" id="IPR002912">
    <property type="entry name" value="ACT_dom"/>
</dbReference>
<evidence type="ECO:0000256" key="1">
    <source>
        <dbReference type="ARBA" id="ARBA00022679"/>
    </source>
</evidence>
<keyword evidence="7" id="KW-1185">Reference proteome</keyword>
<dbReference type="InterPro" id="IPR050832">
    <property type="entry name" value="Bact_Acetyltransf"/>
</dbReference>
<feature type="domain" description="N-acetyltransferase" evidence="4">
    <location>
        <begin position="197"/>
        <end position="349"/>
    </location>
</feature>
<evidence type="ECO:0000256" key="3">
    <source>
        <dbReference type="SAM" id="MobiDB-lite"/>
    </source>
</evidence>
<dbReference type="Gene3D" id="3.30.70.260">
    <property type="match status" value="1"/>
</dbReference>
<dbReference type="CDD" id="cd02116">
    <property type="entry name" value="ACT"/>
    <property type="match status" value="1"/>
</dbReference>
<reference evidence="6 7" key="1">
    <citation type="submission" date="2018-09" db="EMBL/GenBank/DDBJ databases">
        <title>Genome sequencing of Nocardioides immobilis CCTCC AB 2017083 for comparison to Nocardioides silvaticus.</title>
        <authorList>
            <person name="Li C."/>
            <person name="Wang G."/>
        </authorList>
    </citation>
    <scope>NUCLEOTIDE SEQUENCE [LARGE SCALE GENOMIC DNA]</scope>
    <source>
        <strain evidence="6 7">CCTCC AB 2017083</strain>
    </source>
</reference>
<keyword evidence="1 6" id="KW-0808">Transferase</keyword>
<dbReference type="EMBL" id="QXGH01000014">
    <property type="protein sequence ID" value="RHW27031.1"/>
    <property type="molecule type" value="Genomic_DNA"/>
</dbReference>
<organism evidence="6 7">
    <name type="scientific">Nocardioides immobilis</name>
    <dbReference type="NCBI Taxonomy" id="2049295"/>
    <lineage>
        <taxon>Bacteria</taxon>
        <taxon>Bacillati</taxon>
        <taxon>Actinomycetota</taxon>
        <taxon>Actinomycetes</taxon>
        <taxon>Propionibacteriales</taxon>
        <taxon>Nocardioidaceae</taxon>
        <taxon>Nocardioides</taxon>
    </lineage>
</organism>
<evidence type="ECO:0000259" key="5">
    <source>
        <dbReference type="PROSITE" id="PS51671"/>
    </source>
</evidence>
<dbReference type="Proteomes" id="UP000283644">
    <property type="component" value="Unassembled WGS sequence"/>
</dbReference>
<feature type="region of interest" description="Disordered" evidence="3">
    <location>
        <begin position="355"/>
        <end position="377"/>
    </location>
</feature>
<dbReference type="SUPFAM" id="SSF55021">
    <property type="entry name" value="ACT-like"/>
    <property type="match status" value="1"/>
</dbReference>
<dbReference type="CDD" id="cd04301">
    <property type="entry name" value="NAT_SF"/>
    <property type="match status" value="1"/>
</dbReference>
<dbReference type="PROSITE" id="PS51186">
    <property type="entry name" value="GNAT"/>
    <property type="match status" value="1"/>
</dbReference>
<dbReference type="InterPro" id="IPR016181">
    <property type="entry name" value="Acyl_CoA_acyltransferase"/>
</dbReference>
<evidence type="ECO:0000259" key="4">
    <source>
        <dbReference type="PROSITE" id="PS51186"/>
    </source>
</evidence>
<accession>A0A417Y377</accession>
<gene>
    <name evidence="6" type="ORF">D0Z08_10145</name>
</gene>
<dbReference type="AlphaFoldDB" id="A0A417Y377"/>
<protein>
    <submittedName>
        <fullName evidence="6">GNAT family N-acetyltransferase</fullName>
    </submittedName>
</protein>
<dbReference type="Gene3D" id="3.40.630.30">
    <property type="match status" value="1"/>
</dbReference>
<name>A0A417Y377_9ACTN</name>
<comment type="caution">
    <text evidence="6">The sequence shown here is derived from an EMBL/GenBank/DDBJ whole genome shotgun (WGS) entry which is preliminary data.</text>
</comment>
<dbReference type="SUPFAM" id="SSF55729">
    <property type="entry name" value="Acyl-CoA N-acyltransferases (Nat)"/>
    <property type="match status" value="1"/>
</dbReference>
<keyword evidence="2" id="KW-0012">Acyltransferase</keyword>
<dbReference type="OrthoDB" id="5516749at2"/>
<dbReference type="PROSITE" id="PS51671">
    <property type="entry name" value="ACT"/>
    <property type="match status" value="1"/>
</dbReference>
<dbReference type="GO" id="GO:0016747">
    <property type="term" value="F:acyltransferase activity, transferring groups other than amino-acyl groups"/>
    <property type="evidence" value="ECO:0007669"/>
    <property type="project" value="InterPro"/>
</dbReference>
<dbReference type="InterPro" id="IPR045865">
    <property type="entry name" value="ACT-like_dom_sf"/>
</dbReference>
<dbReference type="Pfam" id="PF01842">
    <property type="entry name" value="ACT"/>
    <property type="match status" value="1"/>
</dbReference>
<dbReference type="Pfam" id="PF00583">
    <property type="entry name" value="Acetyltransf_1"/>
    <property type="match status" value="1"/>
</dbReference>
<evidence type="ECO:0000313" key="6">
    <source>
        <dbReference type="EMBL" id="RHW27031.1"/>
    </source>
</evidence>
<dbReference type="InterPro" id="IPR000182">
    <property type="entry name" value="GNAT_dom"/>
</dbReference>
<evidence type="ECO:0000313" key="7">
    <source>
        <dbReference type="Proteomes" id="UP000283644"/>
    </source>
</evidence>
<dbReference type="PANTHER" id="PTHR43877">
    <property type="entry name" value="AMINOALKYLPHOSPHONATE N-ACETYLTRANSFERASE-RELATED-RELATED"/>
    <property type="match status" value="1"/>
</dbReference>
<proteinExistence type="predicted"/>
<sequence>MLPVGRAGERVNALLWKVRTTLADRPGALAALAGRCGENGVNILSLQIFPHLGSVTDEVLLSVPGNWDAEEVRALVAASGGDLVAVGRCSERDLVDAPTKYLRTALQLLDRPYALAEALGELLGVDGSAQGGDEEDVLSVEVEGSSAEVKRPVPFTEVERARAAVLTEFARWALSRSEPDGDIVDAPCPVSPLGATATVRRAGPSDATVVRRLHERCSTETLSRRFHSPTTRLSRRWERRLLEPDGGASFVAAVGDEVVGMVVIAPYEDDVVEVGVLVEDGWQRKGIGSTLLHAAATHAAGLQKTAMFAIMEPDNRALLPTIRRCGLQCHVRTVDGTAHVTIPLTRFTGDARNTRAEPAAPRYTAETSDPPVAVRIG</sequence>
<evidence type="ECO:0000256" key="2">
    <source>
        <dbReference type="ARBA" id="ARBA00023315"/>
    </source>
</evidence>
<dbReference type="RefSeq" id="WP_118925132.1">
    <property type="nucleotide sequence ID" value="NZ_QXGH01000014.1"/>
</dbReference>